<feature type="compositionally biased region" description="Basic and acidic residues" evidence="1">
    <location>
        <begin position="256"/>
        <end position="272"/>
    </location>
</feature>
<sequence>MTGKRKKRKAQLQDDAIEDTATKREEVEIPAPIFDDEVHSLNSDGFEEQFDEKIFSDENEEQLPSDHQWHEEGVIDEEIVNEEIIEKEFLPAEEDEYLDEEDPEENVPDVRPNAPSKAKTTKRRRAILAVGIGSIAVVAIVVMLWKMTVSSNGFRAAQMAPVPAEPIDVAERERNQITQPTDYADEEQMRTMNYDDVNSIYGLALKQQEENRKKSRDADSIHQDASVQQELSRSQQLARQPRSRNNSTGKTPPPLRSKEEYPTTEDPFRNKVRDEYLMRAGFNTVKAEGGNSSTVAGNHYEATDIPTSGRSQVETDDPIPGVVSGNQTVSNGSRVMFRTLADAMIRGRFAPKGSILVGFAQVNATRALFNITTLRLLATGEAVPVRMRALDLDMNEGLAVQSEKPSRQQVDQAANSALSQAAGQAAWSAGHSVNRATQIPGAGNALASLGAGLASAATTGRRREVRQKLQLQDGFKVFFVPVK</sequence>
<keyword evidence="2" id="KW-1133">Transmembrane helix</keyword>
<dbReference type="InterPro" id="IPR055407">
    <property type="entry name" value="TraM_C"/>
</dbReference>
<feature type="transmembrane region" description="Helical" evidence="2">
    <location>
        <begin position="126"/>
        <end position="145"/>
    </location>
</feature>
<dbReference type="Pfam" id="PF12508">
    <property type="entry name" value="Transposon_TraM"/>
    <property type="match status" value="1"/>
</dbReference>
<feature type="compositionally biased region" description="Basic residues" evidence="1">
    <location>
        <begin position="1"/>
        <end position="10"/>
    </location>
</feature>
<feature type="compositionally biased region" description="Polar residues" evidence="1">
    <location>
        <begin position="223"/>
        <end position="250"/>
    </location>
</feature>
<feature type="region of interest" description="Disordered" evidence="1">
    <location>
        <begin position="1"/>
        <end position="24"/>
    </location>
</feature>
<feature type="region of interest" description="Disordered" evidence="1">
    <location>
        <begin position="95"/>
        <end position="120"/>
    </location>
</feature>
<feature type="region of interest" description="Disordered" evidence="1">
    <location>
        <begin position="302"/>
        <end position="327"/>
    </location>
</feature>
<dbReference type="AlphaFoldDB" id="A0A840TUZ3"/>
<gene>
    <name evidence="4" type="ORF">HNQ92_005226</name>
</gene>
<organism evidence="4 5">
    <name type="scientific">Rhabdobacter roseus</name>
    <dbReference type="NCBI Taxonomy" id="1655419"/>
    <lineage>
        <taxon>Bacteria</taxon>
        <taxon>Pseudomonadati</taxon>
        <taxon>Bacteroidota</taxon>
        <taxon>Cytophagia</taxon>
        <taxon>Cytophagales</taxon>
        <taxon>Cytophagaceae</taxon>
        <taxon>Rhabdobacter</taxon>
    </lineage>
</organism>
<evidence type="ECO:0000259" key="3">
    <source>
        <dbReference type="Pfam" id="PF12508"/>
    </source>
</evidence>
<dbReference type="RefSeq" id="WP_184178791.1">
    <property type="nucleotide sequence ID" value="NZ_JACHGF010000013.1"/>
</dbReference>
<proteinExistence type="predicted"/>
<evidence type="ECO:0000313" key="5">
    <source>
        <dbReference type="Proteomes" id="UP000557307"/>
    </source>
</evidence>
<protein>
    <recommendedName>
        <fullName evidence="3">Conjugative transposon TraM C-terminal domain-containing protein</fullName>
    </recommendedName>
</protein>
<dbReference type="Proteomes" id="UP000557307">
    <property type="component" value="Unassembled WGS sequence"/>
</dbReference>
<feature type="compositionally biased region" description="Basic and acidic residues" evidence="1">
    <location>
        <begin position="208"/>
        <end position="222"/>
    </location>
</feature>
<evidence type="ECO:0000256" key="1">
    <source>
        <dbReference type="SAM" id="MobiDB-lite"/>
    </source>
</evidence>
<name>A0A840TUZ3_9BACT</name>
<evidence type="ECO:0000256" key="2">
    <source>
        <dbReference type="SAM" id="Phobius"/>
    </source>
</evidence>
<feature type="compositionally biased region" description="Acidic residues" evidence="1">
    <location>
        <begin position="95"/>
        <end position="107"/>
    </location>
</feature>
<keyword evidence="2" id="KW-0812">Transmembrane</keyword>
<feature type="domain" description="Conjugative transposon TraM C-terminal" evidence="3">
    <location>
        <begin position="319"/>
        <end position="479"/>
    </location>
</feature>
<feature type="region of interest" description="Disordered" evidence="1">
    <location>
        <begin position="208"/>
        <end position="272"/>
    </location>
</feature>
<reference evidence="4 5" key="1">
    <citation type="submission" date="2020-08" db="EMBL/GenBank/DDBJ databases">
        <title>Genomic Encyclopedia of Type Strains, Phase IV (KMG-IV): sequencing the most valuable type-strain genomes for metagenomic binning, comparative biology and taxonomic classification.</title>
        <authorList>
            <person name="Goeker M."/>
        </authorList>
    </citation>
    <scope>NUCLEOTIDE SEQUENCE [LARGE SCALE GENOMIC DNA]</scope>
    <source>
        <strain evidence="4 5">DSM 105074</strain>
    </source>
</reference>
<dbReference type="EMBL" id="JACHGF010000013">
    <property type="protein sequence ID" value="MBB5287064.1"/>
    <property type="molecule type" value="Genomic_DNA"/>
</dbReference>
<accession>A0A840TUZ3</accession>
<keyword evidence="2" id="KW-0472">Membrane</keyword>
<evidence type="ECO:0000313" key="4">
    <source>
        <dbReference type="EMBL" id="MBB5287064.1"/>
    </source>
</evidence>
<keyword evidence="5" id="KW-1185">Reference proteome</keyword>
<comment type="caution">
    <text evidence="4">The sequence shown here is derived from an EMBL/GenBank/DDBJ whole genome shotgun (WGS) entry which is preliminary data.</text>
</comment>